<dbReference type="Proteomes" id="UP000887458">
    <property type="component" value="Unassembled WGS sequence"/>
</dbReference>
<protein>
    <submittedName>
        <fullName evidence="1">Uncharacterized protein</fullName>
    </submittedName>
</protein>
<proteinExistence type="predicted"/>
<organism evidence="1 2">
    <name type="scientific">Dermatophagoides pteronyssinus</name>
    <name type="common">European house dust mite</name>
    <dbReference type="NCBI Taxonomy" id="6956"/>
    <lineage>
        <taxon>Eukaryota</taxon>
        <taxon>Metazoa</taxon>
        <taxon>Ecdysozoa</taxon>
        <taxon>Arthropoda</taxon>
        <taxon>Chelicerata</taxon>
        <taxon>Arachnida</taxon>
        <taxon>Acari</taxon>
        <taxon>Acariformes</taxon>
        <taxon>Sarcoptiformes</taxon>
        <taxon>Astigmata</taxon>
        <taxon>Psoroptidia</taxon>
        <taxon>Analgoidea</taxon>
        <taxon>Pyroglyphidae</taxon>
        <taxon>Dermatophagoidinae</taxon>
        <taxon>Dermatophagoides</taxon>
    </lineage>
</organism>
<evidence type="ECO:0000313" key="2">
    <source>
        <dbReference type="Proteomes" id="UP000887458"/>
    </source>
</evidence>
<accession>A0ABQ8JG87</accession>
<name>A0ABQ8JG87_DERPT</name>
<reference evidence="1 2" key="2">
    <citation type="journal article" date="2022" name="Mol. Biol. Evol.">
        <title>Comparative Genomics Reveals Insights into the Divergent Evolution of Astigmatic Mites and Household Pest Adaptations.</title>
        <authorList>
            <person name="Xiong Q."/>
            <person name="Wan A.T."/>
            <person name="Liu X."/>
            <person name="Fung C.S."/>
            <person name="Xiao X."/>
            <person name="Malainual N."/>
            <person name="Hou J."/>
            <person name="Wang L."/>
            <person name="Wang M."/>
            <person name="Yang K.Y."/>
            <person name="Cui Y."/>
            <person name="Leung E.L."/>
            <person name="Nong W."/>
            <person name="Shin S.K."/>
            <person name="Au S.W."/>
            <person name="Jeong K.Y."/>
            <person name="Chew F.T."/>
            <person name="Hui J.H."/>
            <person name="Leung T.F."/>
            <person name="Tungtrongchitr A."/>
            <person name="Zhong N."/>
            <person name="Liu Z."/>
            <person name="Tsui S.K."/>
        </authorList>
    </citation>
    <scope>NUCLEOTIDE SEQUENCE [LARGE SCALE GENOMIC DNA]</scope>
    <source>
        <strain evidence="1">Derp</strain>
    </source>
</reference>
<evidence type="ECO:0000313" key="1">
    <source>
        <dbReference type="EMBL" id="KAH9421425.1"/>
    </source>
</evidence>
<sequence length="115" mass="12103">MVYDTLTLSTMNKESIESCGKENFDIGGCEIICVDCGISGSGALNVFIGGGGGKNADNGGDGGSNGSGRANGCFSTISQKEITPLRLISFIQIHHLNNFTYVAKREKEITKNHIG</sequence>
<keyword evidence="2" id="KW-1185">Reference proteome</keyword>
<gene>
    <name evidence="1" type="ORF">DERP_010562</name>
</gene>
<dbReference type="EMBL" id="NJHN03000041">
    <property type="protein sequence ID" value="KAH9421425.1"/>
    <property type="molecule type" value="Genomic_DNA"/>
</dbReference>
<comment type="caution">
    <text evidence="1">The sequence shown here is derived from an EMBL/GenBank/DDBJ whole genome shotgun (WGS) entry which is preliminary data.</text>
</comment>
<reference evidence="1 2" key="1">
    <citation type="journal article" date="2018" name="J. Allergy Clin. Immunol.">
        <title>High-quality assembly of Dermatophagoides pteronyssinus genome and transcriptome reveals a wide range of novel allergens.</title>
        <authorList>
            <person name="Liu X.Y."/>
            <person name="Yang K.Y."/>
            <person name="Wang M.Q."/>
            <person name="Kwok J.S."/>
            <person name="Zeng X."/>
            <person name="Yang Z."/>
            <person name="Xiao X.J."/>
            <person name="Lau C.P."/>
            <person name="Li Y."/>
            <person name="Huang Z.M."/>
            <person name="Ba J.G."/>
            <person name="Yim A.K."/>
            <person name="Ouyang C.Y."/>
            <person name="Ngai S.M."/>
            <person name="Chan T.F."/>
            <person name="Leung E.L."/>
            <person name="Liu L."/>
            <person name="Liu Z.G."/>
            <person name="Tsui S.K."/>
        </authorList>
    </citation>
    <scope>NUCLEOTIDE SEQUENCE [LARGE SCALE GENOMIC DNA]</scope>
    <source>
        <strain evidence="1">Derp</strain>
    </source>
</reference>